<dbReference type="Proteomes" id="UP000076321">
    <property type="component" value="Unassembled WGS sequence"/>
</dbReference>
<comment type="caution">
    <text evidence="2">The sequence shown here is derived from an EMBL/GenBank/DDBJ whole genome shotgun (WGS) entry which is preliminary data.</text>
</comment>
<evidence type="ECO:0000313" key="5">
    <source>
        <dbReference type="Proteomes" id="UP000186883"/>
    </source>
</evidence>
<protein>
    <recommendedName>
        <fullName evidence="1">YspA cpYpsA-related SLOG domain-containing protein</fullName>
    </recommendedName>
</protein>
<dbReference type="Proteomes" id="UP000186883">
    <property type="component" value="Unassembled WGS sequence"/>
</dbReference>
<evidence type="ECO:0000313" key="2">
    <source>
        <dbReference type="EMBL" id="KZB86359.1"/>
    </source>
</evidence>
<name>A0A154MSA5_9PSEU</name>
<dbReference type="EMBL" id="LQCI01000008">
    <property type="protein sequence ID" value="KZB86359.1"/>
    <property type="molecule type" value="Genomic_DNA"/>
</dbReference>
<keyword evidence="5" id="KW-1185">Reference proteome</keyword>
<reference evidence="3 5" key="2">
    <citation type="submission" date="2016-11" db="EMBL/GenBank/DDBJ databases">
        <title>Genome sequencing of Amycolatopsis regifaucium.</title>
        <authorList>
            <person name="Mayilraj S."/>
            <person name="Kaur N."/>
        </authorList>
    </citation>
    <scope>NUCLEOTIDE SEQUENCE [LARGE SCALE GENOMIC DNA]</scope>
    <source>
        <strain evidence="3 5">GY080</strain>
    </source>
</reference>
<reference evidence="2 4" key="1">
    <citation type="submission" date="2015-12" db="EMBL/GenBank/DDBJ databases">
        <title>Amycolatopsis regifaucium genome sequencing and assembly.</title>
        <authorList>
            <person name="Mayilraj S."/>
        </authorList>
    </citation>
    <scope>NUCLEOTIDE SEQUENCE [LARGE SCALE GENOMIC DNA]</scope>
    <source>
        <strain evidence="2 4">GY080</strain>
    </source>
</reference>
<evidence type="ECO:0000259" key="1">
    <source>
        <dbReference type="Pfam" id="PF10686"/>
    </source>
</evidence>
<feature type="domain" description="YspA cpYpsA-related SLOG" evidence="1">
    <location>
        <begin position="4"/>
        <end position="70"/>
    </location>
</feature>
<sequence>MTTPRVLVTGSRTWTDTTVIRDALAKIWQWRPDTVLVTGACPRGADRLAEECWTHWGGQIEQWLADWDRHGRAAGFRRNEHMVAAGADYCLAFIHDNSRGATHCAQAAQRAGIHTVIHRNCHSSTTKD</sequence>
<gene>
    <name evidence="3" type="ORF">ATP06_0225410</name>
    <name evidence="2" type="ORF">AVL48_26545</name>
</gene>
<organism evidence="2 4">
    <name type="scientific">Amycolatopsis regifaucium</name>
    <dbReference type="NCBI Taxonomy" id="546365"/>
    <lineage>
        <taxon>Bacteria</taxon>
        <taxon>Bacillati</taxon>
        <taxon>Actinomycetota</taxon>
        <taxon>Actinomycetes</taxon>
        <taxon>Pseudonocardiales</taxon>
        <taxon>Pseudonocardiaceae</taxon>
        <taxon>Amycolatopsis</taxon>
    </lineage>
</organism>
<accession>A0A154MSA5</accession>
<dbReference type="InterPro" id="IPR019627">
    <property type="entry name" value="YAcAr"/>
</dbReference>
<dbReference type="OrthoDB" id="572639at2"/>
<dbReference type="EMBL" id="LOBU02000015">
    <property type="protein sequence ID" value="OKA06453.1"/>
    <property type="molecule type" value="Genomic_DNA"/>
</dbReference>
<dbReference type="RefSeq" id="WP_061980560.1">
    <property type="nucleotide sequence ID" value="NZ_FOPQ01000018.1"/>
</dbReference>
<evidence type="ECO:0000313" key="4">
    <source>
        <dbReference type="Proteomes" id="UP000076321"/>
    </source>
</evidence>
<proteinExistence type="predicted"/>
<dbReference type="Pfam" id="PF10686">
    <property type="entry name" value="YAcAr"/>
    <property type="match status" value="1"/>
</dbReference>
<evidence type="ECO:0000313" key="3">
    <source>
        <dbReference type="EMBL" id="OKA06453.1"/>
    </source>
</evidence>
<dbReference type="AlphaFoldDB" id="A0A154MSA5"/>